<organism evidence="1 2">
    <name type="scientific">Flavonifractor plautii</name>
    <name type="common">Fusobacterium plautii</name>
    <dbReference type="NCBI Taxonomy" id="292800"/>
    <lineage>
        <taxon>Bacteria</taxon>
        <taxon>Bacillati</taxon>
        <taxon>Bacillota</taxon>
        <taxon>Clostridia</taxon>
        <taxon>Eubacteriales</taxon>
        <taxon>Oscillospiraceae</taxon>
        <taxon>Flavonifractor</taxon>
    </lineage>
</organism>
<gene>
    <name evidence="1" type="ORF">PND83_06590</name>
</gene>
<dbReference type="EMBL" id="JAQLWO010000005">
    <property type="protein sequence ID" value="MDB7905638.1"/>
    <property type="molecule type" value="Genomic_DNA"/>
</dbReference>
<dbReference type="RefSeq" id="WP_155857038.1">
    <property type="nucleotide sequence ID" value="NZ_BAABZG010000001.1"/>
</dbReference>
<proteinExistence type="predicted"/>
<evidence type="ECO:0000313" key="1">
    <source>
        <dbReference type="EMBL" id="MDB7905638.1"/>
    </source>
</evidence>
<reference evidence="1" key="1">
    <citation type="submission" date="2023-01" db="EMBL/GenBank/DDBJ databases">
        <title>Human gut microbiome strain richness.</title>
        <authorList>
            <person name="Chen-Liaw A."/>
        </authorList>
    </citation>
    <scope>NUCLEOTIDE SEQUENCE</scope>
    <source>
        <strain evidence="1">2225st1_A6_2225SCRN_200828</strain>
    </source>
</reference>
<dbReference type="AlphaFoldDB" id="A0AAW6C2W2"/>
<comment type="caution">
    <text evidence="1">The sequence shown here is derived from an EMBL/GenBank/DDBJ whole genome shotgun (WGS) entry which is preliminary data.</text>
</comment>
<name>A0AAW6C2W2_FLAPL</name>
<protein>
    <submittedName>
        <fullName evidence="1">Uncharacterized protein</fullName>
    </submittedName>
</protein>
<sequence length="51" mass="5915">MADVELIALCIAARRRGLTYGQLVAQTTEAERRRIVDKYRRGPKRKENKGR</sequence>
<evidence type="ECO:0000313" key="2">
    <source>
        <dbReference type="Proteomes" id="UP001211006"/>
    </source>
</evidence>
<dbReference type="Proteomes" id="UP001211006">
    <property type="component" value="Unassembled WGS sequence"/>
</dbReference>
<accession>A0AAW6C2W2</accession>